<evidence type="ECO:0000313" key="3">
    <source>
        <dbReference type="Proteomes" id="UP000714420"/>
    </source>
</evidence>
<organism evidence="2 3">
    <name type="scientific">Xylanibacter muris</name>
    <dbReference type="NCBI Taxonomy" id="2736290"/>
    <lineage>
        <taxon>Bacteria</taxon>
        <taxon>Pseudomonadati</taxon>
        <taxon>Bacteroidota</taxon>
        <taxon>Bacteroidia</taxon>
        <taxon>Bacteroidales</taxon>
        <taxon>Prevotellaceae</taxon>
        <taxon>Xylanibacter</taxon>
    </lineage>
</organism>
<name>A0ABX2ANU5_9BACT</name>
<keyword evidence="3" id="KW-1185">Reference proteome</keyword>
<dbReference type="EMBL" id="JABKKF010000012">
    <property type="protein sequence ID" value="NPD92903.1"/>
    <property type="molecule type" value="Genomic_DNA"/>
</dbReference>
<keyword evidence="1" id="KW-0732">Signal</keyword>
<feature type="signal peptide" evidence="1">
    <location>
        <begin position="1"/>
        <end position="18"/>
    </location>
</feature>
<dbReference type="Proteomes" id="UP000714420">
    <property type="component" value="Unassembled WGS sequence"/>
</dbReference>
<reference evidence="2 3" key="1">
    <citation type="submission" date="2020-05" db="EMBL/GenBank/DDBJ databases">
        <title>Distinct polysaccharide utilization as determinants for interspecies competition between intestinal Prevotella spp.</title>
        <authorList>
            <person name="Galvez E.J.C."/>
            <person name="Iljazovic A."/>
            <person name="Strowig T."/>
        </authorList>
    </citation>
    <scope>NUCLEOTIDE SEQUENCE [LARGE SCALE GENOMIC DNA]</scope>
    <source>
        <strain evidence="2 3">PMUR</strain>
    </source>
</reference>
<accession>A0ABX2ANU5</accession>
<feature type="chain" id="PRO_5047308441" description="Outer membrane protein beta-barrel domain-containing protein" evidence="1">
    <location>
        <begin position="19"/>
        <end position="285"/>
    </location>
</feature>
<evidence type="ECO:0008006" key="4">
    <source>
        <dbReference type="Google" id="ProtNLM"/>
    </source>
</evidence>
<protein>
    <recommendedName>
        <fullName evidence="4">Outer membrane protein beta-barrel domain-containing protein</fullName>
    </recommendedName>
</protein>
<gene>
    <name evidence="2" type="ORF">HPS56_11245</name>
</gene>
<evidence type="ECO:0000256" key="1">
    <source>
        <dbReference type="SAM" id="SignalP"/>
    </source>
</evidence>
<evidence type="ECO:0000313" key="2">
    <source>
        <dbReference type="EMBL" id="NPD92903.1"/>
    </source>
</evidence>
<comment type="caution">
    <text evidence="2">The sequence shown here is derived from an EMBL/GenBank/DDBJ whole genome shotgun (WGS) entry which is preliminary data.</text>
</comment>
<sequence>MKRIIITLIAAMPMAAFAGTESSDTTFVLGNKQIIVSDSAGKTKVRINTCNGEKLTRTYETEYIDNQEVKRIYVTSPFFPESFIKKKRNPRTYTHYPTLLFGTNMLGGNIMSPGGSTAMHSRDSKSWEWALTVAQMAFNTGSNTSVNLSMNIGQVHNHFQGNYVLATEDGKTFMREIEDGEVKKSYISYTTIRVPIIFEWQRYRLFAGIGASLEYRTNDYARYFIGKKKYTSSRDINIAPLGINMEAYIGVGAFVIYGRAGITPLLKKSNAPECYTFATGIGFTI</sequence>
<proteinExistence type="predicted"/>
<dbReference type="RefSeq" id="WP_172276554.1">
    <property type="nucleotide sequence ID" value="NZ_CASGMU010000012.1"/>
</dbReference>